<accession>A0ABS3STY2</accession>
<gene>
    <name evidence="1" type="ORF">J4051_09020</name>
</gene>
<dbReference type="SUPFAM" id="SSF160104">
    <property type="entry name" value="Acetoacetate decarboxylase-like"/>
    <property type="match status" value="1"/>
</dbReference>
<keyword evidence="2" id="KW-1185">Reference proteome</keyword>
<comment type="caution">
    <text evidence="1">The sequence shown here is derived from an EMBL/GenBank/DDBJ whole genome shotgun (WGS) entry which is preliminary data.</text>
</comment>
<evidence type="ECO:0000313" key="1">
    <source>
        <dbReference type="EMBL" id="MBO3098407.1"/>
    </source>
</evidence>
<dbReference type="PANTHER" id="PTHR39186:SF1">
    <property type="entry name" value="DUF2071 DOMAIN-CONTAINING PROTEIN"/>
    <property type="match status" value="1"/>
</dbReference>
<dbReference type="Proteomes" id="UP000681315">
    <property type="component" value="Unassembled WGS sequence"/>
</dbReference>
<dbReference type="InterPro" id="IPR018644">
    <property type="entry name" value="DUF2071"/>
</dbReference>
<evidence type="ECO:0000313" key="2">
    <source>
        <dbReference type="Proteomes" id="UP000681315"/>
    </source>
</evidence>
<dbReference type="InterPro" id="IPR023375">
    <property type="entry name" value="ADC_dom_sf"/>
</dbReference>
<dbReference type="Pfam" id="PF09844">
    <property type="entry name" value="DUF2071"/>
    <property type="match status" value="1"/>
</dbReference>
<sequence>MTIRELLHTTEHRPWKIPTETWQFYQEWNKAIFLHWQVEFSELKKFVPEELEIDLFDGKPWISVVAFTMEKIRPKNLPSFPPISDFDEVNIRTYVKSNHKAGVYFLSMEGGKKISCKVARSISQLPYRFSRMKRTEHRYESNNTEFNDKLDIQFAIGKAITEKTALETWLTERYALFQDTEKSINQFEIHHLEWPINEMDLKALEIDYPRLNQLIEGKPHSFQYSEGVKVIAWGKREKAKSDHINPQ</sequence>
<proteinExistence type="predicted"/>
<organism evidence="1 2">
    <name type="scientific">Gelidibacter pelagius</name>
    <dbReference type="NCBI Taxonomy" id="2819985"/>
    <lineage>
        <taxon>Bacteria</taxon>
        <taxon>Pseudomonadati</taxon>
        <taxon>Bacteroidota</taxon>
        <taxon>Flavobacteriia</taxon>
        <taxon>Flavobacteriales</taxon>
        <taxon>Flavobacteriaceae</taxon>
        <taxon>Gelidibacter</taxon>
    </lineage>
</organism>
<dbReference type="PANTHER" id="PTHR39186">
    <property type="entry name" value="DUF2071 FAMILY PROTEIN"/>
    <property type="match status" value="1"/>
</dbReference>
<name>A0ABS3STY2_9FLAO</name>
<dbReference type="RefSeq" id="WP_208233551.1">
    <property type="nucleotide sequence ID" value="NZ_JAGEVG010000009.1"/>
</dbReference>
<protein>
    <submittedName>
        <fullName evidence="1">DUF2071 domain-containing protein</fullName>
    </submittedName>
</protein>
<reference evidence="1 2" key="1">
    <citation type="submission" date="2021-03" db="EMBL/GenBank/DDBJ databases">
        <title>Gelidibacter sp. nov., isolated from costal sediment.</title>
        <authorList>
            <person name="Lun K.-Y."/>
        </authorList>
    </citation>
    <scope>NUCLEOTIDE SEQUENCE [LARGE SCALE GENOMIC DNA]</scope>
    <source>
        <strain evidence="1 2">DF109</strain>
    </source>
</reference>
<dbReference type="EMBL" id="JAGEVG010000009">
    <property type="protein sequence ID" value="MBO3098407.1"/>
    <property type="molecule type" value="Genomic_DNA"/>
</dbReference>